<proteinExistence type="predicted"/>
<sequence length="14" mass="1594">MFSVTCAHMKTPKI</sequence>
<reference evidence="1" key="1">
    <citation type="submission" date="2014-05" db="EMBL/GenBank/DDBJ databases">
        <authorList>
            <person name="Chronopoulou M."/>
        </authorList>
    </citation>
    <scope>NUCLEOTIDE SEQUENCE</scope>
    <source>
        <tissue evidence="1">Whole organism</tissue>
    </source>
</reference>
<name>A0A0K2V5X4_LEPSM</name>
<organism evidence="1">
    <name type="scientific">Lepeophtheirus salmonis</name>
    <name type="common">Salmon louse</name>
    <name type="synonym">Caligus salmonis</name>
    <dbReference type="NCBI Taxonomy" id="72036"/>
    <lineage>
        <taxon>Eukaryota</taxon>
        <taxon>Metazoa</taxon>
        <taxon>Ecdysozoa</taxon>
        <taxon>Arthropoda</taxon>
        <taxon>Crustacea</taxon>
        <taxon>Multicrustacea</taxon>
        <taxon>Hexanauplia</taxon>
        <taxon>Copepoda</taxon>
        <taxon>Siphonostomatoida</taxon>
        <taxon>Caligidae</taxon>
        <taxon>Lepeophtheirus</taxon>
    </lineage>
</organism>
<evidence type="ECO:0000313" key="1">
    <source>
        <dbReference type="EMBL" id="CDW45943.1"/>
    </source>
</evidence>
<accession>A0A0K2V5X4</accession>
<dbReference type="EMBL" id="HACA01028582">
    <property type="protein sequence ID" value="CDW45943.1"/>
    <property type="molecule type" value="Transcribed_RNA"/>
</dbReference>
<protein>
    <submittedName>
        <fullName evidence="1">Uncharacterized protein</fullName>
    </submittedName>
</protein>